<dbReference type="Gene3D" id="3.30.460.10">
    <property type="entry name" value="Beta Polymerase, domain 2"/>
    <property type="match status" value="1"/>
</dbReference>
<dbReference type="EMBL" id="LHXN01000109">
    <property type="protein sequence ID" value="KXA91514.1"/>
    <property type="molecule type" value="Genomic_DNA"/>
</dbReference>
<name>A0A133UBD8_9EURY</name>
<dbReference type="SUPFAM" id="SSF81301">
    <property type="entry name" value="Nucleotidyltransferase"/>
    <property type="match status" value="1"/>
</dbReference>
<evidence type="ECO:0000313" key="3">
    <source>
        <dbReference type="Proteomes" id="UP000070373"/>
    </source>
</evidence>
<organism evidence="2 3">
    <name type="scientific">candidate division MSBL1 archaeon SCGC-AAA259E17</name>
    <dbReference type="NCBI Taxonomy" id="1698263"/>
    <lineage>
        <taxon>Archaea</taxon>
        <taxon>Methanobacteriati</taxon>
        <taxon>Methanobacteriota</taxon>
        <taxon>candidate division MSBL1</taxon>
    </lineage>
</organism>
<dbReference type="CDD" id="cd22231">
    <property type="entry name" value="RHH_NikR_HicB-like"/>
    <property type="match status" value="1"/>
</dbReference>
<dbReference type="InterPro" id="IPR013321">
    <property type="entry name" value="Arc_rbn_hlx_hlx"/>
</dbReference>
<dbReference type="Gene3D" id="1.10.1220.10">
    <property type="entry name" value="Met repressor-like"/>
    <property type="match status" value="1"/>
</dbReference>
<reference evidence="2 3" key="1">
    <citation type="journal article" date="2016" name="Sci. Rep.">
        <title>Metabolic traits of an uncultured archaeal lineage -MSBL1- from brine pools of the Red Sea.</title>
        <authorList>
            <person name="Mwirichia R."/>
            <person name="Alam I."/>
            <person name="Rashid M."/>
            <person name="Vinu M."/>
            <person name="Ba-Alawi W."/>
            <person name="Anthony Kamau A."/>
            <person name="Kamanda Ngugi D."/>
            <person name="Goker M."/>
            <person name="Klenk H.P."/>
            <person name="Bajic V."/>
            <person name="Stingl U."/>
        </authorList>
    </citation>
    <scope>NUCLEOTIDE SEQUENCE [LARGE SCALE GENOMIC DNA]</scope>
    <source>
        <strain evidence="2">SCGC-AAA259E17</strain>
    </source>
</reference>
<gene>
    <name evidence="2" type="ORF">AKJ64_04685</name>
</gene>
<accession>A0A133UBD8</accession>
<dbReference type="AlphaFoldDB" id="A0A133UBD8"/>
<protein>
    <recommendedName>
        <fullName evidence="1">Polymerase nucleotidyl transferase domain-containing protein</fullName>
    </recommendedName>
</protein>
<sequence length="144" mass="16404">MSGTLAERLDSLVEEGVYLNRSEAIRSAVRDKVESLSQKGLMSVARIVASLIRERWDDDVSMIILYGSVARGEIREESDIDLLIVVGGENSREWRRKFNKLIYPMIPELGRQISLIVNTEEELRELREVGDPFILEVLEDGVEL</sequence>
<dbReference type="InterPro" id="IPR043519">
    <property type="entry name" value="NT_sf"/>
</dbReference>
<dbReference type="InterPro" id="IPR010985">
    <property type="entry name" value="Ribbon_hlx_hlx"/>
</dbReference>
<dbReference type="CDD" id="cd05403">
    <property type="entry name" value="NT_KNTase_like"/>
    <property type="match status" value="1"/>
</dbReference>
<dbReference type="GO" id="GO:0016779">
    <property type="term" value="F:nucleotidyltransferase activity"/>
    <property type="evidence" value="ECO:0007669"/>
    <property type="project" value="InterPro"/>
</dbReference>
<dbReference type="SUPFAM" id="SSF47598">
    <property type="entry name" value="Ribbon-helix-helix"/>
    <property type="match status" value="1"/>
</dbReference>
<dbReference type="Proteomes" id="UP000070373">
    <property type="component" value="Unassembled WGS sequence"/>
</dbReference>
<dbReference type="InterPro" id="IPR002934">
    <property type="entry name" value="Polymerase_NTP_transf_dom"/>
</dbReference>
<dbReference type="PATRIC" id="fig|1698263.3.peg.158"/>
<dbReference type="InterPro" id="IPR052548">
    <property type="entry name" value="Type_VII_TA_antitoxin"/>
</dbReference>
<evidence type="ECO:0000259" key="1">
    <source>
        <dbReference type="Pfam" id="PF01909"/>
    </source>
</evidence>
<dbReference type="PANTHER" id="PTHR33933">
    <property type="entry name" value="NUCLEOTIDYLTRANSFERASE"/>
    <property type="match status" value="1"/>
</dbReference>
<comment type="caution">
    <text evidence="2">The sequence shown here is derived from an EMBL/GenBank/DDBJ whole genome shotgun (WGS) entry which is preliminary data.</text>
</comment>
<keyword evidence="3" id="KW-1185">Reference proteome</keyword>
<dbReference type="Pfam" id="PF01909">
    <property type="entry name" value="NTP_transf_2"/>
    <property type="match status" value="1"/>
</dbReference>
<dbReference type="PANTHER" id="PTHR33933:SF1">
    <property type="entry name" value="PROTEIN ADENYLYLTRANSFERASE MNTA-RELATED"/>
    <property type="match status" value="1"/>
</dbReference>
<proteinExistence type="predicted"/>
<feature type="domain" description="Polymerase nucleotidyl transferase" evidence="1">
    <location>
        <begin position="52"/>
        <end position="122"/>
    </location>
</feature>
<dbReference type="GO" id="GO:0006355">
    <property type="term" value="P:regulation of DNA-templated transcription"/>
    <property type="evidence" value="ECO:0007669"/>
    <property type="project" value="InterPro"/>
</dbReference>
<evidence type="ECO:0000313" key="2">
    <source>
        <dbReference type="EMBL" id="KXA91514.1"/>
    </source>
</evidence>